<dbReference type="RefSeq" id="WP_380890583.1">
    <property type="nucleotide sequence ID" value="NZ_JBHUDY010000002.1"/>
</dbReference>
<sequence length="248" mass="27286">MSDHVYSGGFYDYIDAGSRASARAVARLLLGELKIGSLLDVGAGHGAWAAEWMAAGVPDVVAIDGDYVARDRLAIPAERFRSHDLLQPLDLGRRFDLVQSLEVAEHLPDPAADGFVETLTRHGDLVLFSAAVPHQGGEHHVNEQPLSYWRKKFAARGYAPYDWLRPRIAADRAVMPWYRFNTLLYANEAGAARLSDAIKTTRVPDNAPVDISGDLRWQARRAMVRLIPPALVKPIAMAKAAVEARLRG</sequence>
<dbReference type="Pfam" id="PF13489">
    <property type="entry name" value="Methyltransf_23"/>
    <property type="match status" value="1"/>
</dbReference>
<keyword evidence="1" id="KW-0489">Methyltransferase</keyword>
<proteinExistence type="predicted"/>
<organism evidence="1 2">
    <name type="scientific">Sphingomonas tabacisoli</name>
    <dbReference type="NCBI Taxonomy" id="2249466"/>
    <lineage>
        <taxon>Bacteria</taxon>
        <taxon>Pseudomonadati</taxon>
        <taxon>Pseudomonadota</taxon>
        <taxon>Alphaproteobacteria</taxon>
        <taxon>Sphingomonadales</taxon>
        <taxon>Sphingomonadaceae</taxon>
        <taxon>Sphingomonas</taxon>
    </lineage>
</organism>
<dbReference type="Proteomes" id="UP001597115">
    <property type="component" value="Unassembled WGS sequence"/>
</dbReference>
<dbReference type="GO" id="GO:0032259">
    <property type="term" value="P:methylation"/>
    <property type="evidence" value="ECO:0007669"/>
    <property type="project" value="UniProtKB-KW"/>
</dbReference>
<protein>
    <submittedName>
        <fullName evidence="1">Methyltransferase domain-containing protein</fullName>
    </submittedName>
</protein>
<dbReference type="EMBL" id="JBHUDY010000002">
    <property type="protein sequence ID" value="MFD1612968.1"/>
    <property type="molecule type" value="Genomic_DNA"/>
</dbReference>
<gene>
    <name evidence="1" type="ORF">ACFSCW_14275</name>
</gene>
<accession>A0ABW4I4U2</accession>
<dbReference type="GO" id="GO:0008168">
    <property type="term" value="F:methyltransferase activity"/>
    <property type="evidence" value="ECO:0007669"/>
    <property type="project" value="UniProtKB-KW"/>
</dbReference>
<name>A0ABW4I4U2_9SPHN</name>
<dbReference type="Gene3D" id="3.40.50.150">
    <property type="entry name" value="Vaccinia Virus protein VP39"/>
    <property type="match status" value="1"/>
</dbReference>
<reference evidence="2" key="1">
    <citation type="journal article" date="2019" name="Int. J. Syst. Evol. Microbiol.">
        <title>The Global Catalogue of Microorganisms (GCM) 10K type strain sequencing project: providing services to taxonomists for standard genome sequencing and annotation.</title>
        <authorList>
            <consortium name="The Broad Institute Genomics Platform"/>
            <consortium name="The Broad Institute Genome Sequencing Center for Infectious Disease"/>
            <person name="Wu L."/>
            <person name="Ma J."/>
        </authorList>
    </citation>
    <scope>NUCLEOTIDE SEQUENCE [LARGE SCALE GENOMIC DNA]</scope>
    <source>
        <strain evidence="2">CGMCC 1.16275</strain>
    </source>
</reference>
<evidence type="ECO:0000313" key="2">
    <source>
        <dbReference type="Proteomes" id="UP001597115"/>
    </source>
</evidence>
<dbReference type="SUPFAM" id="SSF53335">
    <property type="entry name" value="S-adenosyl-L-methionine-dependent methyltransferases"/>
    <property type="match status" value="1"/>
</dbReference>
<keyword evidence="1" id="KW-0808">Transferase</keyword>
<comment type="caution">
    <text evidence="1">The sequence shown here is derived from an EMBL/GenBank/DDBJ whole genome shotgun (WGS) entry which is preliminary data.</text>
</comment>
<dbReference type="InterPro" id="IPR029063">
    <property type="entry name" value="SAM-dependent_MTases_sf"/>
</dbReference>
<evidence type="ECO:0000313" key="1">
    <source>
        <dbReference type="EMBL" id="MFD1612968.1"/>
    </source>
</evidence>
<keyword evidence="2" id="KW-1185">Reference proteome</keyword>